<keyword evidence="5" id="KW-1185">Reference proteome</keyword>
<dbReference type="OrthoDB" id="1002252at2759"/>
<dbReference type="CDD" id="cd09272">
    <property type="entry name" value="RNase_HI_RT_Ty1"/>
    <property type="match status" value="1"/>
</dbReference>
<dbReference type="Proteomes" id="UP000765509">
    <property type="component" value="Unassembled WGS sequence"/>
</dbReference>
<evidence type="ECO:0000313" key="5">
    <source>
        <dbReference type="Proteomes" id="UP000765509"/>
    </source>
</evidence>
<dbReference type="SUPFAM" id="SSF56672">
    <property type="entry name" value="DNA/RNA polymerases"/>
    <property type="match status" value="1"/>
</dbReference>
<dbReference type="AlphaFoldDB" id="A0A9Q3PKV3"/>
<comment type="caution">
    <text evidence="4">The sequence shown here is derived from an EMBL/GenBank/DDBJ whole genome shotgun (WGS) entry which is preliminary data.</text>
</comment>
<evidence type="ECO:0000313" key="4">
    <source>
        <dbReference type="EMBL" id="MBW0565459.1"/>
    </source>
</evidence>
<dbReference type="Pfam" id="PF07727">
    <property type="entry name" value="RVT_2"/>
    <property type="match status" value="1"/>
</dbReference>
<protein>
    <recommendedName>
        <fullName evidence="6">Reverse transcriptase Ty1/copia-type domain-containing protein</fullName>
    </recommendedName>
</protein>
<dbReference type="InterPro" id="IPR057670">
    <property type="entry name" value="SH3_retrovirus"/>
</dbReference>
<feature type="domain" description="Retroviral polymerase SH3-like" evidence="3">
    <location>
        <begin position="54"/>
        <end position="114"/>
    </location>
</feature>
<dbReference type="EMBL" id="AVOT02077482">
    <property type="protein sequence ID" value="MBW0565459.1"/>
    <property type="molecule type" value="Genomic_DNA"/>
</dbReference>
<evidence type="ECO:0000256" key="1">
    <source>
        <dbReference type="SAM" id="MobiDB-lite"/>
    </source>
</evidence>
<dbReference type="PANTHER" id="PTHR11439">
    <property type="entry name" value="GAG-POL-RELATED RETROTRANSPOSON"/>
    <property type="match status" value="1"/>
</dbReference>
<reference evidence="4" key="1">
    <citation type="submission" date="2021-03" db="EMBL/GenBank/DDBJ databases">
        <title>Draft genome sequence of rust myrtle Austropuccinia psidii MF-1, a brazilian biotype.</title>
        <authorList>
            <person name="Quecine M.C."/>
            <person name="Pachon D.M.R."/>
            <person name="Bonatelli M.L."/>
            <person name="Correr F.H."/>
            <person name="Franceschini L.M."/>
            <person name="Leite T.F."/>
            <person name="Margarido G.R.A."/>
            <person name="Almeida C.A."/>
            <person name="Ferrarezi J.A."/>
            <person name="Labate C.A."/>
        </authorList>
    </citation>
    <scope>NUCLEOTIDE SEQUENCE</scope>
    <source>
        <strain evidence="4">MF-1</strain>
    </source>
</reference>
<evidence type="ECO:0000259" key="2">
    <source>
        <dbReference type="Pfam" id="PF07727"/>
    </source>
</evidence>
<accession>A0A9Q3PKV3</accession>
<dbReference type="InterPro" id="IPR043502">
    <property type="entry name" value="DNA/RNA_pol_sf"/>
</dbReference>
<feature type="compositionally biased region" description="Polar residues" evidence="1">
    <location>
        <begin position="141"/>
        <end position="152"/>
    </location>
</feature>
<dbReference type="InterPro" id="IPR013103">
    <property type="entry name" value="RVT_2"/>
</dbReference>
<dbReference type="Pfam" id="PF25597">
    <property type="entry name" value="SH3_retrovirus"/>
    <property type="match status" value="1"/>
</dbReference>
<proteinExistence type="predicted"/>
<organism evidence="4 5">
    <name type="scientific">Austropuccinia psidii MF-1</name>
    <dbReference type="NCBI Taxonomy" id="1389203"/>
    <lineage>
        <taxon>Eukaryota</taxon>
        <taxon>Fungi</taxon>
        <taxon>Dikarya</taxon>
        <taxon>Basidiomycota</taxon>
        <taxon>Pucciniomycotina</taxon>
        <taxon>Pucciniomycetes</taxon>
        <taxon>Pucciniales</taxon>
        <taxon>Sphaerophragmiaceae</taxon>
        <taxon>Austropuccinia</taxon>
    </lineage>
</organism>
<sequence length="705" mass="80509">MNHANLPNQYWAEAINTAVFLSNLLPTPSRGNQLPYVLWTNTPAKLTRLRPFGCQAVIHNLKRQQDWKLAPPGQEGVLLDFENDNMAYQILRLSDLTVIVTRNVTFNEKVFPAVANGKTFPLWHITGELHENKAMDPMAEPTNSLTFGNTQTMDREHSNCLEEPTSEPDTESSSFPGSPLRSCHLESSDQQQSENNIWLQVIGPRHPTLINSDMDPTHILPYARRARAFVTTSNIVLRTYHLALQCKDKAKLINAIEKELLAMNDLNVKKDHLHHTIEHKARLCKQGFNQTPGIDFKKTYTPTGRLNSLRLLIAHSCVDGLDFHQIDVKSAFLNAPLTETIYLSVPQGLDIDCQKYCLRLNKAIYGLKQAPLAWYNRLKDWLQSVGFNACKLDPCVFYRKQPDALWIYVHVDGMAIFGKNIQPFKDQIKKEFSFKDIGPADLLLGVKIQKLEDCITLHQQHFVDSLLDLYGMQNCKTVSTTLVPNEYLSPATKDERKTFNEMNINFRSAVGSINYLSTATRPDLSHAVSSLSQYLENPGIRHWKAFLHVLKYLRWGNFQLTGRPTSGYLAHLHGCLVFWKTRKQPLVLISTAEAEYKLLCDFTSELVWFQQWCQEADLFDFDSAITVWEDNQSCIKTANGNCNLNTKRMKHVYIQLHFVKAAIKNRFFELRYAPTSNMLADFLTKAVPKSTLQRALNALKVLWLG</sequence>
<evidence type="ECO:0000259" key="3">
    <source>
        <dbReference type="Pfam" id="PF25597"/>
    </source>
</evidence>
<feature type="domain" description="Reverse transcriptase Ty1/copia-type" evidence="2">
    <location>
        <begin position="269"/>
        <end position="482"/>
    </location>
</feature>
<evidence type="ECO:0008006" key="6">
    <source>
        <dbReference type="Google" id="ProtNLM"/>
    </source>
</evidence>
<gene>
    <name evidence="4" type="ORF">O181_105174</name>
</gene>
<name>A0A9Q3PKV3_9BASI</name>
<feature type="region of interest" description="Disordered" evidence="1">
    <location>
        <begin position="138"/>
        <end position="187"/>
    </location>
</feature>
<dbReference type="PANTHER" id="PTHR11439:SF467">
    <property type="entry name" value="INTEGRASE CATALYTIC DOMAIN-CONTAINING PROTEIN"/>
    <property type="match status" value="1"/>
</dbReference>